<dbReference type="InterPro" id="IPR036909">
    <property type="entry name" value="Cyt_c-like_dom_sf"/>
</dbReference>
<dbReference type="InterPro" id="IPR008168">
    <property type="entry name" value="Cyt_C_IC"/>
</dbReference>
<keyword evidence="7 21" id="KW-0997">Cell inner membrane</keyword>
<dbReference type="STRING" id="1612308.SAMN05444581_107190"/>
<dbReference type="NCBIfam" id="TIGR00782">
    <property type="entry name" value="ccoP"/>
    <property type="match status" value="1"/>
</dbReference>
<dbReference type="Gene3D" id="1.10.760.10">
    <property type="entry name" value="Cytochrome c-like domain"/>
    <property type="match status" value="2"/>
</dbReference>
<evidence type="ECO:0000256" key="18">
    <source>
        <dbReference type="ARBA" id="ARBA00023065"/>
    </source>
</evidence>
<dbReference type="Pfam" id="PF13442">
    <property type="entry name" value="Cytochrome_CBB3"/>
    <property type="match status" value="2"/>
</dbReference>
<feature type="binding site" description="covalent" evidence="23">
    <location>
        <position position="129"/>
    </location>
    <ligand>
        <name>heme c</name>
        <dbReference type="ChEBI" id="CHEBI:61717"/>
        <label>1</label>
    </ligand>
</feature>
<evidence type="ECO:0000256" key="20">
    <source>
        <dbReference type="ARBA" id="ARBA00025525"/>
    </source>
</evidence>
<evidence type="ECO:0000256" key="5">
    <source>
        <dbReference type="ARBA" id="ARBA00022448"/>
    </source>
</evidence>
<keyword evidence="11 21" id="KW-0479">Metal-binding</keyword>
<evidence type="ECO:0000256" key="7">
    <source>
        <dbReference type="ARBA" id="ARBA00022519"/>
    </source>
</evidence>
<organism evidence="26 27">
    <name type="scientific">Methylocapsa palsarum</name>
    <dbReference type="NCBI Taxonomy" id="1612308"/>
    <lineage>
        <taxon>Bacteria</taxon>
        <taxon>Pseudomonadati</taxon>
        <taxon>Pseudomonadota</taxon>
        <taxon>Alphaproteobacteria</taxon>
        <taxon>Hyphomicrobiales</taxon>
        <taxon>Beijerinckiaceae</taxon>
        <taxon>Methylocapsa</taxon>
    </lineage>
</organism>
<comment type="subunit">
    <text evidence="4">Component of the cbb3-type cytochrome c oxidase at least composed of FixN, FixO, FixQ and FixP.</text>
</comment>
<dbReference type="InterPro" id="IPR038414">
    <property type="entry name" value="CcoP_N_sf"/>
</dbReference>
<keyword evidence="14 21" id="KW-0249">Electron transport</keyword>
<dbReference type="GO" id="GO:0005886">
    <property type="term" value="C:plasma membrane"/>
    <property type="evidence" value="ECO:0007669"/>
    <property type="project" value="UniProtKB-SubCell"/>
</dbReference>
<feature type="domain" description="Cytochrome c" evidence="25">
    <location>
        <begin position="210"/>
        <end position="291"/>
    </location>
</feature>
<evidence type="ECO:0000256" key="11">
    <source>
        <dbReference type="ARBA" id="ARBA00022723"/>
    </source>
</evidence>
<feature type="transmembrane region" description="Helical" evidence="24">
    <location>
        <begin position="37"/>
        <end position="59"/>
    </location>
</feature>
<feature type="binding site" description="axial binding residue" evidence="22">
    <location>
        <position position="130"/>
    </location>
    <ligand>
        <name>heme c</name>
        <dbReference type="ChEBI" id="CHEBI:61717"/>
        <label>1</label>
    </ligand>
    <ligandPart>
        <name>Fe</name>
        <dbReference type="ChEBI" id="CHEBI:18248"/>
    </ligandPart>
</feature>
<feature type="binding site" description="axial binding residue" evidence="22">
    <location>
        <position position="227"/>
    </location>
    <ligand>
        <name>heme c</name>
        <dbReference type="ChEBI" id="CHEBI:61717"/>
        <label>2</label>
    </ligand>
    <ligandPart>
        <name>Fe</name>
        <dbReference type="ChEBI" id="CHEBI:18248"/>
    </ligandPart>
</feature>
<dbReference type="PROSITE" id="PS51007">
    <property type="entry name" value="CYTC"/>
    <property type="match status" value="2"/>
</dbReference>
<protein>
    <recommendedName>
        <fullName evidence="21">Cbb3-type cytochrome c oxidase subunit</fullName>
    </recommendedName>
</protein>
<dbReference type="Gene3D" id="6.10.280.130">
    <property type="match status" value="1"/>
</dbReference>
<evidence type="ECO:0000313" key="27">
    <source>
        <dbReference type="Proteomes" id="UP000198755"/>
    </source>
</evidence>
<dbReference type="PANTHER" id="PTHR33751:SF1">
    <property type="entry name" value="CBB3-TYPE CYTOCHROME C OXIDASE SUBUNIT FIXP"/>
    <property type="match status" value="1"/>
</dbReference>
<evidence type="ECO:0000256" key="4">
    <source>
        <dbReference type="ARBA" id="ARBA00011203"/>
    </source>
</evidence>
<keyword evidence="9 21" id="KW-0679">Respiratory chain</keyword>
<dbReference type="GO" id="GO:0009055">
    <property type="term" value="F:electron transfer activity"/>
    <property type="evidence" value="ECO:0007669"/>
    <property type="project" value="InterPro"/>
</dbReference>
<dbReference type="AlphaFoldDB" id="A0A1I3ZB63"/>
<evidence type="ECO:0000256" key="2">
    <source>
        <dbReference type="ARBA" id="ARBA00004673"/>
    </source>
</evidence>
<keyword evidence="15 24" id="KW-1133">Transmembrane helix</keyword>
<dbReference type="Proteomes" id="UP000198755">
    <property type="component" value="Unassembled WGS sequence"/>
</dbReference>
<comment type="similarity">
    <text evidence="3 21">Belongs to the CcoP / FixP family.</text>
</comment>
<keyword evidence="27" id="KW-1185">Reference proteome</keyword>
<keyword evidence="6 21" id="KW-1003">Cell membrane</keyword>
<dbReference type="GO" id="GO:0020037">
    <property type="term" value="F:heme binding"/>
    <property type="evidence" value="ECO:0007669"/>
    <property type="project" value="InterPro"/>
</dbReference>
<keyword evidence="8 21" id="KW-0349">Heme</keyword>
<evidence type="ECO:0000313" key="26">
    <source>
        <dbReference type="EMBL" id="SFK40941.1"/>
    </source>
</evidence>
<evidence type="ECO:0000259" key="25">
    <source>
        <dbReference type="PROSITE" id="PS51007"/>
    </source>
</evidence>
<evidence type="ECO:0000256" key="3">
    <source>
        <dbReference type="ARBA" id="ARBA00006113"/>
    </source>
</evidence>
<dbReference type="GO" id="GO:0006119">
    <property type="term" value="P:oxidative phosphorylation"/>
    <property type="evidence" value="ECO:0007669"/>
    <property type="project" value="UniProtKB-UniPathway"/>
</dbReference>
<keyword evidence="18 21" id="KW-0406">Ion transport</keyword>
<evidence type="ECO:0000256" key="10">
    <source>
        <dbReference type="ARBA" id="ARBA00022692"/>
    </source>
</evidence>
<dbReference type="PANTHER" id="PTHR33751">
    <property type="entry name" value="CBB3-TYPE CYTOCHROME C OXIDASE SUBUNIT FIXP"/>
    <property type="match status" value="1"/>
</dbReference>
<evidence type="ECO:0000256" key="21">
    <source>
        <dbReference type="PIRNR" id="PIRNR000006"/>
    </source>
</evidence>
<name>A0A1I3ZB63_9HYPH</name>
<dbReference type="GO" id="GO:1902600">
    <property type="term" value="P:proton transmembrane transport"/>
    <property type="evidence" value="ECO:0007669"/>
    <property type="project" value="UniProtKB-KW"/>
</dbReference>
<dbReference type="InterPro" id="IPR050597">
    <property type="entry name" value="Cytochrome_c_Oxidase_Subunit"/>
</dbReference>
<evidence type="ECO:0000256" key="22">
    <source>
        <dbReference type="PIRSR" id="PIRSR000006-1"/>
    </source>
</evidence>
<keyword evidence="12" id="KW-0677">Repeat</keyword>
<feature type="binding site" description="axial binding residue" evidence="22">
    <location>
        <position position="177"/>
    </location>
    <ligand>
        <name>heme c</name>
        <dbReference type="ChEBI" id="CHEBI:61717"/>
        <label>2</label>
    </ligand>
    <ligandPart>
        <name>Fe</name>
        <dbReference type="ChEBI" id="CHEBI:18248"/>
    </ligandPart>
</feature>
<evidence type="ECO:0000256" key="15">
    <source>
        <dbReference type="ARBA" id="ARBA00022989"/>
    </source>
</evidence>
<feature type="binding site" description="covalent" evidence="23">
    <location>
        <position position="126"/>
    </location>
    <ligand>
        <name>heme c</name>
        <dbReference type="ChEBI" id="CHEBI:61717"/>
        <label>1</label>
    </ligand>
</feature>
<evidence type="ECO:0000256" key="9">
    <source>
        <dbReference type="ARBA" id="ARBA00022660"/>
    </source>
</evidence>
<evidence type="ECO:0000256" key="1">
    <source>
        <dbReference type="ARBA" id="ARBA00004533"/>
    </source>
</evidence>
<evidence type="ECO:0000256" key="8">
    <source>
        <dbReference type="ARBA" id="ARBA00022617"/>
    </source>
</evidence>
<dbReference type="InterPro" id="IPR009056">
    <property type="entry name" value="Cyt_c-like_dom"/>
</dbReference>
<dbReference type="InterPro" id="IPR032858">
    <property type="entry name" value="CcoP_N"/>
</dbReference>
<dbReference type="PRINTS" id="PR00605">
    <property type="entry name" value="CYTCHROMECIC"/>
</dbReference>
<keyword evidence="10 24" id="KW-0812">Transmembrane</keyword>
<dbReference type="PIRSF" id="PIRSF000006">
    <property type="entry name" value="Cbb3-Cox_fixP"/>
    <property type="match status" value="1"/>
</dbReference>
<comment type="function">
    <text evidence="20">C-type cytochrome. Part of the cbb3-type cytochrome c oxidase complex. FixP subunit is required for transferring electrons from donor cytochrome c via its heme groups to FixO subunit. From there, electrons are shuttled to the catalytic binuclear center of FixN subunit where oxygen reduction takes place. The complex also functions as a proton pump.</text>
</comment>
<dbReference type="InterPro" id="IPR004678">
    <property type="entry name" value="Cyt_c_oxidase_cbb3_su3"/>
</dbReference>
<keyword evidence="5 21" id="KW-0813">Transport</keyword>
<sequence>MSPDPKTPVKIDALSGVPTTGHDWDGIKELNTPLPRWWVIIFVGTIVWSIFYVIAYPAIPLHSSFTKGVLGWSSRGAVGKDIAALRATRGPMTAALAKASLQAIEKDPGLLEFARAQGKAAFADNCAPCHGAGGGGGKGYPNLNDDIWIWGGALDAIFATISHGIRSGDPQGHDSAMPAFGRDGVLSKAEISNVADYVHTLSGQPAEQGASVASGAKLFAEDCAPCHGVKGAGNQELGAPNLTAHGSLYGSDKEMIVQTLTNGRGGVMPAWSGRLDLATLKALTVYVHTLGGGQ</sequence>
<feature type="binding site" description="covalent" evidence="23">
    <location>
        <position position="226"/>
    </location>
    <ligand>
        <name>heme c</name>
        <dbReference type="ChEBI" id="CHEBI:61717"/>
        <label>2</label>
    </ligand>
</feature>
<feature type="domain" description="Cytochrome c" evidence="25">
    <location>
        <begin position="113"/>
        <end position="202"/>
    </location>
</feature>
<accession>A0A1I3ZB63</accession>
<feature type="binding site" description="axial binding residue" evidence="22">
    <location>
        <position position="268"/>
    </location>
    <ligand>
        <name>heme c</name>
        <dbReference type="ChEBI" id="CHEBI:61717"/>
        <label>1</label>
    </ligand>
    <ligandPart>
        <name>Fe</name>
        <dbReference type="ChEBI" id="CHEBI:18248"/>
    </ligandPart>
</feature>
<keyword evidence="13 21" id="KW-0375">Hydrogen ion transport</keyword>
<dbReference type="UniPathway" id="UPA00705"/>
<dbReference type="OrthoDB" id="9811281at2"/>
<dbReference type="EMBL" id="FOSN01000007">
    <property type="protein sequence ID" value="SFK40941.1"/>
    <property type="molecule type" value="Genomic_DNA"/>
</dbReference>
<dbReference type="Pfam" id="PF14715">
    <property type="entry name" value="FixP_N"/>
    <property type="match status" value="1"/>
</dbReference>
<dbReference type="SUPFAM" id="SSF46626">
    <property type="entry name" value="Cytochrome c"/>
    <property type="match status" value="2"/>
</dbReference>
<evidence type="ECO:0000256" key="17">
    <source>
        <dbReference type="ARBA" id="ARBA00023004"/>
    </source>
</evidence>
<reference evidence="26 27" key="1">
    <citation type="submission" date="2016-10" db="EMBL/GenBank/DDBJ databases">
        <authorList>
            <person name="de Groot N.N."/>
        </authorList>
    </citation>
    <scope>NUCLEOTIDE SEQUENCE [LARGE SCALE GENOMIC DNA]</scope>
    <source>
        <strain evidence="26 27">NE2</strain>
    </source>
</reference>
<keyword evidence="16 21" id="KW-0560">Oxidoreductase</keyword>
<evidence type="ECO:0000256" key="12">
    <source>
        <dbReference type="ARBA" id="ARBA00022737"/>
    </source>
</evidence>
<proteinExistence type="inferred from homology"/>
<evidence type="ECO:0000256" key="19">
    <source>
        <dbReference type="ARBA" id="ARBA00023136"/>
    </source>
</evidence>
<gene>
    <name evidence="26" type="ORF">SAMN05444581_107190</name>
</gene>
<keyword evidence="19 21" id="KW-0472">Membrane</keyword>
<comment type="pathway">
    <text evidence="2 21">Energy metabolism; oxidative phosphorylation.</text>
</comment>
<evidence type="ECO:0000256" key="16">
    <source>
        <dbReference type="ARBA" id="ARBA00023002"/>
    </source>
</evidence>
<evidence type="ECO:0000256" key="6">
    <source>
        <dbReference type="ARBA" id="ARBA00022475"/>
    </source>
</evidence>
<keyword evidence="17 21" id="KW-0408">Iron</keyword>
<evidence type="ECO:0000256" key="14">
    <source>
        <dbReference type="ARBA" id="ARBA00022982"/>
    </source>
</evidence>
<comment type="subcellular location">
    <subcellularLocation>
        <location evidence="1 21">Cell inner membrane</location>
    </subcellularLocation>
</comment>
<feature type="binding site" description="covalent" evidence="23">
    <location>
        <position position="223"/>
    </location>
    <ligand>
        <name>heme c</name>
        <dbReference type="ChEBI" id="CHEBI:61717"/>
        <label>2</label>
    </ligand>
</feature>
<dbReference type="GO" id="GO:0005506">
    <property type="term" value="F:iron ion binding"/>
    <property type="evidence" value="ECO:0007669"/>
    <property type="project" value="InterPro"/>
</dbReference>
<dbReference type="RefSeq" id="WP_091681736.1">
    <property type="nucleotide sequence ID" value="NZ_FOSN01000007.1"/>
</dbReference>
<evidence type="ECO:0000256" key="24">
    <source>
        <dbReference type="SAM" id="Phobius"/>
    </source>
</evidence>
<evidence type="ECO:0000256" key="23">
    <source>
        <dbReference type="PIRSR" id="PIRSR000006-2"/>
    </source>
</evidence>
<evidence type="ECO:0000256" key="13">
    <source>
        <dbReference type="ARBA" id="ARBA00022781"/>
    </source>
</evidence>
<comment type="cofactor">
    <cofactor evidence="21 23">
        <name>heme c</name>
        <dbReference type="ChEBI" id="CHEBI:61717"/>
    </cofactor>
    <text evidence="21 23">Binds 2 heme C groups per subunit.</text>
</comment>
<dbReference type="GO" id="GO:0016491">
    <property type="term" value="F:oxidoreductase activity"/>
    <property type="evidence" value="ECO:0007669"/>
    <property type="project" value="UniProtKB-KW"/>
</dbReference>